<evidence type="ECO:0000256" key="2">
    <source>
        <dbReference type="ARBA" id="ARBA00009928"/>
    </source>
</evidence>
<evidence type="ECO:0000256" key="5">
    <source>
        <dbReference type="ARBA" id="ARBA00023008"/>
    </source>
</evidence>
<evidence type="ECO:0000313" key="8">
    <source>
        <dbReference type="EMBL" id="MCM2389195.1"/>
    </source>
</evidence>
<keyword evidence="5" id="KW-0186">Copper</keyword>
<organism evidence="8 9">
    <name type="scientific">Streptomyces albipurpureus</name>
    <dbReference type="NCBI Taxonomy" id="2897419"/>
    <lineage>
        <taxon>Bacteria</taxon>
        <taxon>Bacillati</taxon>
        <taxon>Actinomycetota</taxon>
        <taxon>Actinomycetes</taxon>
        <taxon>Kitasatosporales</taxon>
        <taxon>Streptomycetaceae</taxon>
        <taxon>Streptomyces</taxon>
    </lineage>
</organism>
<comment type="caution">
    <text evidence="8">The sequence shown here is derived from an EMBL/GenBank/DDBJ whole genome shotgun (WGS) entry which is preliminary data.</text>
</comment>
<dbReference type="Pfam" id="PF00264">
    <property type="entry name" value="Tyrosinase"/>
    <property type="match status" value="1"/>
</dbReference>
<comment type="cofactor">
    <cofactor evidence="1">
        <name>Cu(2+)</name>
        <dbReference type="ChEBI" id="CHEBI:29036"/>
    </cofactor>
</comment>
<dbReference type="InterPro" id="IPR008922">
    <property type="entry name" value="Di-copper_centre_dom_sf"/>
</dbReference>
<dbReference type="Gene3D" id="1.10.1280.10">
    <property type="entry name" value="Di-copper center containing domain from catechol oxidase"/>
    <property type="match status" value="1"/>
</dbReference>
<feature type="domain" description="Tyrosinase copper-binding" evidence="6">
    <location>
        <begin position="54"/>
        <end position="71"/>
    </location>
</feature>
<keyword evidence="9" id="KW-1185">Reference proteome</keyword>
<reference evidence="8" key="1">
    <citation type="submission" date="2022-06" db="EMBL/GenBank/DDBJ databases">
        <title>Genome public.</title>
        <authorList>
            <person name="Sun Q."/>
        </authorList>
    </citation>
    <scope>NUCLEOTIDE SEQUENCE</scope>
    <source>
        <strain evidence="8">CWNU-1</strain>
    </source>
</reference>
<keyword evidence="3" id="KW-0479">Metal-binding</keyword>
<gene>
    <name evidence="8" type="ORF">NBG84_12965</name>
</gene>
<keyword evidence="4" id="KW-0560">Oxidoreductase</keyword>
<evidence type="ECO:0000259" key="7">
    <source>
        <dbReference type="PROSITE" id="PS00498"/>
    </source>
</evidence>
<dbReference type="SUPFAM" id="SSF48056">
    <property type="entry name" value="Di-copper centre-containing domain"/>
    <property type="match status" value="1"/>
</dbReference>
<sequence>MYTRKNQRNLTRTEKRRLVDALLELKRSGRYDEFVRMHGEYYVPDAEDGPRAAHMTPSFFPWHRAFLLDFERALQKVDPGVSIPYWDWTVDNSPASSLWADDFLGGTGRVGDRQVMSGPFAHSGGNWPINSRVTDGRYLTRNLGRPSDPVSLPTKEDVAAALDAPVYDAEPWDSTVRTGFRNLIEGWTEGGMDDPVRWRNHNRVHRWVGGLMLGATSPNDPVFWLHHSYMDLLWLRWQSAHPDADYLPRTKLPASDPQSGRVFALDEPLPPWQITPAELLDHTRWYRYA</sequence>
<accession>A0ABT0UM60</accession>
<evidence type="ECO:0000259" key="6">
    <source>
        <dbReference type="PROSITE" id="PS00497"/>
    </source>
</evidence>
<evidence type="ECO:0000256" key="4">
    <source>
        <dbReference type="ARBA" id="ARBA00023002"/>
    </source>
</evidence>
<dbReference type="InterPro" id="IPR002227">
    <property type="entry name" value="Tyrosinase_Cu-bd"/>
</dbReference>
<evidence type="ECO:0000256" key="3">
    <source>
        <dbReference type="ARBA" id="ARBA00022723"/>
    </source>
</evidence>
<name>A0ABT0UM60_9ACTN</name>
<proteinExistence type="inferred from homology"/>
<dbReference type="PANTHER" id="PTHR11474">
    <property type="entry name" value="TYROSINASE FAMILY MEMBER"/>
    <property type="match status" value="1"/>
</dbReference>
<dbReference type="RefSeq" id="WP_250919534.1">
    <property type="nucleotide sequence ID" value="NZ_JAMQAW010000010.1"/>
</dbReference>
<dbReference type="PRINTS" id="PR00092">
    <property type="entry name" value="TYROSINASE"/>
</dbReference>
<dbReference type="PANTHER" id="PTHR11474:SF126">
    <property type="entry name" value="TYROSINASE-LIKE PROTEIN TYR-1-RELATED"/>
    <property type="match status" value="1"/>
</dbReference>
<dbReference type="EMBL" id="JAMQAW010000010">
    <property type="protein sequence ID" value="MCM2389195.1"/>
    <property type="molecule type" value="Genomic_DNA"/>
</dbReference>
<protein>
    <submittedName>
        <fullName evidence="8">Tyrosinase family protein</fullName>
    </submittedName>
</protein>
<evidence type="ECO:0000256" key="1">
    <source>
        <dbReference type="ARBA" id="ARBA00001973"/>
    </source>
</evidence>
<evidence type="ECO:0000313" key="9">
    <source>
        <dbReference type="Proteomes" id="UP001431429"/>
    </source>
</evidence>
<dbReference type="InterPro" id="IPR050316">
    <property type="entry name" value="Tyrosinase/Hemocyanin"/>
</dbReference>
<dbReference type="PROSITE" id="PS00498">
    <property type="entry name" value="TYROSINASE_2"/>
    <property type="match status" value="1"/>
</dbReference>
<feature type="domain" description="Tyrosinase copper-binding" evidence="7">
    <location>
        <begin position="220"/>
        <end position="231"/>
    </location>
</feature>
<dbReference type="Proteomes" id="UP001431429">
    <property type="component" value="Unassembled WGS sequence"/>
</dbReference>
<dbReference type="PROSITE" id="PS00497">
    <property type="entry name" value="TYROSINASE_1"/>
    <property type="match status" value="1"/>
</dbReference>
<comment type="similarity">
    <text evidence="2">Belongs to the tyrosinase family.</text>
</comment>